<evidence type="ECO:0000313" key="8">
    <source>
        <dbReference type="EMBL" id="USR79447.1"/>
    </source>
</evidence>
<keyword evidence="5" id="KW-0378">Hydrolase</keyword>
<dbReference type="EMBL" id="CP099547">
    <property type="protein sequence ID" value="USR79447.1"/>
    <property type="molecule type" value="Genomic_DNA"/>
</dbReference>
<dbReference type="Pfam" id="PF01120">
    <property type="entry name" value="Alpha_L_fucos"/>
    <property type="match status" value="1"/>
</dbReference>
<reference evidence="8" key="1">
    <citation type="submission" date="2022-06" db="EMBL/GenBank/DDBJ databases">
        <title>Complete Genome Sequence of Arcanobacterium pinnipediorum strain DSM 28752 isolated from a harbour seal.</title>
        <authorList>
            <person name="Borowiak M."/>
            <person name="Kreitlow A."/>
            <person name="Alssahen M."/>
            <person name="Malorny B."/>
            <person name="Laemmler C."/>
            <person name="Prenger-Berninghoff E."/>
            <person name="Siebert U."/>
            <person name="Ploetz M."/>
            <person name="Abdulmawjood A."/>
        </authorList>
    </citation>
    <scope>NUCLEOTIDE SEQUENCE</scope>
    <source>
        <strain evidence="8">DSM 28752</strain>
    </source>
</reference>
<dbReference type="Gene3D" id="3.20.20.80">
    <property type="entry name" value="Glycosidases"/>
    <property type="match status" value="1"/>
</dbReference>
<comment type="function">
    <text evidence="1">Alpha-L-fucosidase is responsible for hydrolyzing the alpha-1,6-linked fucose joined to the reducing-end N-acetylglucosamine of the carbohydrate moieties of glycoproteins.</text>
</comment>
<dbReference type="RefSeq" id="WP_252673316.1">
    <property type="nucleotide sequence ID" value="NZ_CP099547.1"/>
</dbReference>
<feature type="domain" description="Glycoside hydrolase family 29 N-terminal" evidence="7">
    <location>
        <begin position="19"/>
        <end position="354"/>
    </location>
</feature>
<keyword evidence="9" id="KW-1185">Reference proteome</keyword>
<dbReference type="EC" id="3.2.1.51" evidence="3"/>
<dbReference type="InterPro" id="IPR057739">
    <property type="entry name" value="Glyco_hydro_29_N"/>
</dbReference>
<dbReference type="SUPFAM" id="SSF51445">
    <property type="entry name" value="(Trans)glycosidases"/>
    <property type="match status" value="1"/>
</dbReference>
<evidence type="ECO:0000313" key="9">
    <source>
        <dbReference type="Proteomes" id="UP001056109"/>
    </source>
</evidence>
<accession>A0ABY5AH87</accession>
<organism evidence="8 9">
    <name type="scientific">Arcanobacterium pinnipediorum</name>
    <dbReference type="NCBI Taxonomy" id="1503041"/>
    <lineage>
        <taxon>Bacteria</taxon>
        <taxon>Bacillati</taxon>
        <taxon>Actinomycetota</taxon>
        <taxon>Actinomycetes</taxon>
        <taxon>Actinomycetales</taxon>
        <taxon>Actinomycetaceae</taxon>
        <taxon>Arcanobacterium</taxon>
    </lineage>
</organism>
<sequence length="425" mass="48176">MLNFDERVGNRTDITYPPTPVPQWYRDAKVGIMIHWGIYSIPAWAVTSDEQFSAAEEYAFHRYAEWYGNTVRIPGSPTALLHRARYGQRTYEDLLDMWNINDDAVTDIVKLAVASGARYLVPTTKHHDGLCLWDSATTDFSTVHRGPHRDLISEFARATREANLRLGLYFSGALDWHVSDFGPITSDEELFTFRRNDAEFSRYANAQVRELIDLYSPDYLWNDIDWPDGGKGDEPYGLAQLFTHYLTEVPHAVINDRWGVPAQGVLTREYRNVATKMDRPWEAVRGIGKSFGYNADEDASLSLSGPDLVRYLVDVVAKNGNLLINIGPEADGTIPEVQRRSLEYMGRWLAQYGQAIYATRPWGPGVIDGSYFTCPAAQPESENVIYLLQEAGREVVVPHELRTYNVSWLGDSSENWPIVVAKLVK</sequence>
<dbReference type="PANTHER" id="PTHR10030:SF37">
    <property type="entry name" value="ALPHA-L-FUCOSIDASE-RELATED"/>
    <property type="match status" value="1"/>
</dbReference>
<keyword evidence="4" id="KW-0732">Signal</keyword>
<dbReference type="Proteomes" id="UP001056109">
    <property type="component" value="Chromosome"/>
</dbReference>
<dbReference type="InterPro" id="IPR016286">
    <property type="entry name" value="FUC_metazoa-typ"/>
</dbReference>
<evidence type="ECO:0000256" key="6">
    <source>
        <dbReference type="ARBA" id="ARBA00023295"/>
    </source>
</evidence>
<evidence type="ECO:0000256" key="2">
    <source>
        <dbReference type="ARBA" id="ARBA00007951"/>
    </source>
</evidence>
<evidence type="ECO:0000256" key="3">
    <source>
        <dbReference type="ARBA" id="ARBA00012662"/>
    </source>
</evidence>
<evidence type="ECO:0000259" key="7">
    <source>
        <dbReference type="Pfam" id="PF01120"/>
    </source>
</evidence>
<dbReference type="PANTHER" id="PTHR10030">
    <property type="entry name" value="ALPHA-L-FUCOSIDASE"/>
    <property type="match status" value="1"/>
</dbReference>
<protein>
    <recommendedName>
        <fullName evidence="3">alpha-L-fucosidase</fullName>
        <ecNumber evidence="3">3.2.1.51</ecNumber>
    </recommendedName>
</protein>
<name>A0ABY5AH87_9ACTO</name>
<gene>
    <name evidence="8" type="ORF">NG665_00160</name>
</gene>
<dbReference type="PIRSF" id="PIRSF001092">
    <property type="entry name" value="Alpha-L-fucosidase"/>
    <property type="match status" value="1"/>
</dbReference>
<dbReference type="InterPro" id="IPR000933">
    <property type="entry name" value="Glyco_hydro_29"/>
</dbReference>
<comment type="similarity">
    <text evidence="2">Belongs to the glycosyl hydrolase 29 family.</text>
</comment>
<evidence type="ECO:0000256" key="4">
    <source>
        <dbReference type="ARBA" id="ARBA00022729"/>
    </source>
</evidence>
<proteinExistence type="inferred from homology"/>
<dbReference type="InterPro" id="IPR017853">
    <property type="entry name" value="GH"/>
</dbReference>
<dbReference type="PRINTS" id="PR00741">
    <property type="entry name" value="GLHYDRLASE29"/>
</dbReference>
<keyword evidence="6" id="KW-0326">Glycosidase</keyword>
<evidence type="ECO:0000256" key="5">
    <source>
        <dbReference type="ARBA" id="ARBA00022801"/>
    </source>
</evidence>
<dbReference type="SMART" id="SM00812">
    <property type="entry name" value="Alpha_L_fucos"/>
    <property type="match status" value="1"/>
</dbReference>
<evidence type="ECO:0000256" key="1">
    <source>
        <dbReference type="ARBA" id="ARBA00004071"/>
    </source>
</evidence>